<feature type="region of interest" description="Disordered" evidence="1">
    <location>
        <begin position="116"/>
        <end position="225"/>
    </location>
</feature>
<dbReference type="Pfam" id="PF04032">
    <property type="entry name" value="Rpr2"/>
    <property type="match status" value="1"/>
</dbReference>
<organism evidence="2 3">
    <name type="scientific">Xylaria bambusicola</name>
    <dbReference type="NCBI Taxonomy" id="326684"/>
    <lineage>
        <taxon>Eukaryota</taxon>
        <taxon>Fungi</taxon>
        <taxon>Dikarya</taxon>
        <taxon>Ascomycota</taxon>
        <taxon>Pezizomycotina</taxon>
        <taxon>Sordariomycetes</taxon>
        <taxon>Xylariomycetidae</taxon>
        <taxon>Xylariales</taxon>
        <taxon>Xylariaceae</taxon>
        <taxon>Xylaria</taxon>
    </lineage>
</organism>
<name>A0AAN7V372_9PEZI</name>
<feature type="compositionally biased region" description="Polar residues" evidence="1">
    <location>
        <begin position="130"/>
        <end position="139"/>
    </location>
</feature>
<feature type="compositionally biased region" description="Polar residues" evidence="1">
    <location>
        <begin position="167"/>
        <end position="187"/>
    </location>
</feature>
<accession>A0AAN7V372</accession>
<dbReference type="AlphaFoldDB" id="A0AAN7V372"/>
<evidence type="ECO:0000313" key="2">
    <source>
        <dbReference type="EMBL" id="KAK5634279.1"/>
    </source>
</evidence>
<dbReference type="EMBL" id="JAWHQM010000039">
    <property type="protein sequence ID" value="KAK5634279.1"/>
    <property type="molecule type" value="Genomic_DNA"/>
</dbReference>
<sequence length="225" mass="23632">MAADTLPATLGFLTDAAHLLASAAPETSAHLMSRRNVLMFDNELGLSDVQRQRVCGCCGHIMTAGLGDVLKFDSSKSCLKRKRAGSKQKKGSVSPKTGCRKTWTCGKCGRYTAISLPPPTRIPQRRFKQTSRPSITTKPVGSAEVPSSSSSSSSAIAATTTLTSKAGSTPTALVSSSESTRVSANASSKKRAKNRKQGLQALLQQSSSSTPQSGLGLSLADFMQH</sequence>
<reference evidence="2 3" key="1">
    <citation type="submission" date="2023-10" db="EMBL/GenBank/DDBJ databases">
        <title>Draft genome sequence of Xylaria bambusicola isolate GMP-LS, the root and basal stem rot pathogen of sugarcane in Indonesia.</title>
        <authorList>
            <person name="Selvaraj P."/>
            <person name="Muralishankar V."/>
            <person name="Muruganantham S."/>
            <person name="Sp S."/>
            <person name="Haryani S."/>
            <person name="Lau K.J.X."/>
            <person name="Naqvi N.I."/>
        </authorList>
    </citation>
    <scope>NUCLEOTIDE SEQUENCE [LARGE SCALE GENOMIC DNA]</scope>
    <source>
        <strain evidence="2">GMP-LS</strain>
    </source>
</reference>
<evidence type="ECO:0000256" key="1">
    <source>
        <dbReference type="SAM" id="MobiDB-lite"/>
    </source>
</evidence>
<comment type="caution">
    <text evidence="2">The sequence shown here is derived from an EMBL/GenBank/DDBJ whole genome shotgun (WGS) entry which is preliminary data.</text>
</comment>
<feature type="compositionally biased region" description="Low complexity" evidence="1">
    <location>
        <begin position="197"/>
        <end position="219"/>
    </location>
</feature>
<dbReference type="GO" id="GO:0006396">
    <property type="term" value="P:RNA processing"/>
    <property type="evidence" value="ECO:0007669"/>
    <property type="project" value="InterPro"/>
</dbReference>
<protein>
    <submittedName>
        <fullName evidence="2">Uncharacterized protein</fullName>
    </submittedName>
</protein>
<evidence type="ECO:0000313" key="3">
    <source>
        <dbReference type="Proteomes" id="UP001305414"/>
    </source>
</evidence>
<gene>
    <name evidence="2" type="ORF">RRF57_009993</name>
</gene>
<keyword evidence="3" id="KW-1185">Reference proteome</keyword>
<feature type="compositionally biased region" description="Low complexity" evidence="1">
    <location>
        <begin position="147"/>
        <end position="166"/>
    </location>
</feature>
<dbReference type="Proteomes" id="UP001305414">
    <property type="component" value="Unassembled WGS sequence"/>
</dbReference>
<proteinExistence type="predicted"/>
<dbReference type="InterPro" id="IPR007175">
    <property type="entry name" value="Rpr2/Snm1/Rpp21"/>
</dbReference>